<dbReference type="SUPFAM" id="SSF51569">
    <property type="entry name" value="Aldolase"/>
    <property type="match status" value="1"/>
</dbReference>
<dbReference type="FunFam" id="3.30.160.270:FF:000003">
    <property type="entry name" value="2-isopropylmalate synthase"/>
    <property type="match status" value="1"/>
</dbReference>
<dbReference type="GO" id="GO:0030145">
    <property type="term" value="F:manganese ion binding"/>
    <property type="evidence" value="ECO:0007669"/>
    <property type="project" value="UniProtKB-UniRule"/>
</dbReference>
<dbReference type="GO" id="GO:0009098">
    <property type="term" value="P:L-leucine biosynthetic process"/>
    <property type="evidence" value="ECO:0007669"/>
    <property type="project" value="UniProtKB-UniRule"/>
</dbReference>
<dbReference type="STRING" id="351605.Gura_3715"/>
<evidence type="ECO:0000259" key="12">
    <source>
        <dbReference type="PROSITE" id="PS50991"/>
    </source>
</evidence>
<dbReference type="NCBIfam" id="NF002086">
    <property type="entry name" value="PRK00915.1-3"/>
    <property type="match status" value="1"/>
</dbReference>
<dbReference type="Pfam" id="PF22617">
    <property type="entry name" value="HCS_D2"/>
    <property type="match status" value="1"/>
</dbReference>
<evidence type="ECO:0000256" key="9">
    <source>
        <dbReference type="ARBA" id="ARBA00023211"/>
    </source>
</evidence>
<dbReference type="InterPro" id="IPR036230">
    <property type="entry name" value="LeuA_allosteric_dom_sf"/>
</dbReference>
<keyword evidence="13" id="KW-0012">Acyltransferase</keyword>
<proteinExistence type="inferred from homology"/>
<dbReference type="PANTHER" id="PTHR10277:SF9">
    <property type="entry name" value="2-ISOPROPYLMALATE SYNTHASE 1, CHLOROPLASTIC-RELATED"/>
    <property type="match status" value="1"/>
</dbReference>
<sequence length="516" mass="56349">MTKKKMELKTIKIFDTTLRDGEQSPGASMNIDEKLRLAKQLQKLNVDVIEAGFPIASEGDFEAVKKIAQTIKGPEIAGLCRSSFKDIDRAWEALQYAGERGRIHTFIATSDIHMKYKLKMTPKQVLESAVKAVKRARTYTPNVEFSCEDAVRTDLKFLAEVVGAVIDAGATVVNIPDTVGYTIPFEYFNIIKYLKDNVANVEKAVISVHCHNDLGLSVANSIAAVQAGAGQVECTINGIGERAGNCSLEEFVMTLKTRQDILPFKTNVVTEQLTPASRLLTTVTGIVVQPNKAIVGANAFAHEAGIHQHGMMMDKTTYEIMTPESVGLKASALVLGKHSGRHAFKKRLEELGYDLDDEKLNRAFDRFKALADLKKEVFDEDLDAIVADEVLTAEEKYKLSHITVTCGSFAVATATVQMEIDGIQVRTAELGDGPVDATLKAIKKLTKTKAKLLQYNVGSITGGTDAQGEVTVRLTDGARTVIGRGASTDIIEASAKAYIHALNRLLFRLERDVESL</sequence>
<feature type="domain" description="Pyruvate carboxyltransferase" evidence="12">
    <location>
        <begin position="11"/>
        <end position="274"/>
    </location>
</feature>
<dbReference type="FunFam" id="1.10.238.260:FF:000001">
    <property type="entry name" value="2-isopropylmalate synthase"/>
    <property type="match status" value="1"/>
</dbReference>
<evidence type="ECO:0000256" key="10">
    <source>
        <dbReference type="ARBA" id="ARBA00023304"/>
    </source>
</evidence>
<dbReference type="InterPro" id="IPR050073">
    <property type="entry name" value="2-IPM_HCS-like"/>
</dbReference>
<accession>A5G7V0</accession>
<keyword evidence="10 11" id="KW-0100">Branched-chain amino acid biosynthesis</keyword>
<evidence type="ECO:0000256" key="11">
    <source>
        <dbReference type="HAMAP-Rule" id="MF_01025"/>
    </source>
</evidence>
<comment type="function">
    <text evidence="11">Catalyzes the condensation of the acetyl group of acetyl-CoA with 3-methyl-2-oxobutanoate (2-ketoisovalerate) to form 3-carboxy-3-hydroxy-4-methylpentanoate (2-isopropylmalate).</text>
</comment>
<dbReference type="SUPFAM" id="SSF110921">
    <property type="entry name" value="2-isopropylmalate synthase LeuA, allosteric (dimerisation) domain"/>
    <property type="match status" value="1"/>
</dbReference>
<dbReference type="Gene3D" id="3.30.160.270">
    <property type="match status" value="1"/>
</dbReference>
<dbReference type="SMART" id="SM00917">
    <property type="entry name" value="LeuA_dimer"/>
    <property type="match status" value="1"/>
</dbReference>
<dbReference type="NCBIfam" id="TIGR00973">
    <property type="entry name" value="leuA_bact"/>
    <property type="match status" value="1"/>
</dbReference>
<keyword evidence="9 11" id="KW-0464">Manganese</keyword>
<comment type="catalytic activity">
    <reaction evidence="11">
        <text>3-methyl-2-oxobutanoate + acetyl-CoA + H2O = (2S)-2-isopropylmalate + CoA + H(+)</text>
        <dbReference type="Rhea" id="RHEA:21524"/>
        <dbReference type="ChEBI" id="CHEBI:1178"/>
        <dbReference type="ChEBI" id="CHEBI:11851"/>
        <dbReference type="ChEBI" id="CHEBI:15377"/>
        <dbReference type="ChEBI" id="CHEBI:15378"/>
        <dbReference type="ChEBI" id="CHEBI:57287"/>
        <dbReference type="ChEBI" id="CHEBI:57288"/>
        <dbReference type="EC" id="2.3.3.13"/>
    </reaction>
</comment>
<feature type="binding site" evidence="11">
    <location>
        <position position="20"/>
    </location>
    <ligand>
        <name>Mn(2+)</name>
        <dbReference type="ChEBI" id="CHEBI:29035"/>
    </ligand>
</feature>
<keyword evidence="7 11" id="KW-0808">Transferase</keyword>
<dbReference type="KEGG" id="gur:Gura_3715"/>
<dbReference type="GO" id="GO:0003985">
    <property type="term" value="F:acetyl-CoA C-acetyltransferase activity"/>
    <property type="evidence" value="ECO:0007669"/>
    <property type="project" value="UniProtKB-UniRule"/>
</dbReference>
<keyword evidence="8 11" id="KW-0479">Metal-binding</keyword>
<evidence type="ECO:0000256" key="8">
    <source>
        <dbReference type="ARBA" id="ARBA00022723"/>
    </source>
</evidence>
<protein>
    <recommendedName>
        <fullName evidence="4 11">2-isopropylmalate synthase</fullName>
        <ecNumber evidence="3 11">2.3.3.13</ecNumber>
    </recommendedName>
    <alternativeName>
        <fullName evidence="11">Alpha-IPM synthase</fullName>
    </alternativeName>
    <alternativeName>
        <fullName evidence="11">Alpha-isopropylmalate synthase</fullName>
    </alternativeName>
</protein>
<feature type="binding site" evidence="11">
    <location>
        <position position="245"/>
    </location>
    <ligand>
        <name>Mn(2+)</name>
        <dbReference type="ChEBI" id="CHEBI:29035"/>
    </ligand>
</feature>
<dbReference type="PROSITE" id="PS50991">
    <property type="entry name" value="PYR_CT"/>
    <property type="match status" value="1"/>
</dbReference>
<keyword evidence="14" id="KW-1185">Reference proteome</keyword>
<keyword evidence="6 11" id="KW-0028">Amino-acid biosynthesis</keyword>
<evidence type="ECO:0000313" key="13">
    <source>
        <dbReference type="EMBL" id="ABQ27868.1"/>
    </source>
</evidence>
<dbReference type="CDD" id="cd07940">
    <property type="entry name" value="DRE_TIM_IPMS"/>
    <property type="match status" value="1"/>
</dbReference>
<dbReference type="HAMAP" id="MF_01025">
    <property type="entry name" value="LeuA_type1"/>
    <property type="match status" value="1"/>
</dbReference>
<dbReference type="InterPro" id="IPR013709">
    <property type="entry name" value="2-isopropylmalate_synth_dimer"/>
</dbReference>
<dbReference type="UniPathway" id="UPA00048">
    <property type="reaction ID" value="UER00070"/>
</dbReference>
<evidence type="ECO:0000256" key="3">
    <source>
        <dbReference type="ARBA" id="ARBA00012973"/>
    </source>
</evidence>
<reference evidence="13 14" key="1">
    <citation type="submission" date="2007-05" db="EMBL/GenBank/DDBJ databases">
        <title>Complete sequence of Geobacter uraniireducens Rf4.</title>
        <authorList>
            <consortium name="US DOE Joint Genome Institute"/>
            <person name="Copeland A."/>
            <person name="Lucas S."/>
            <person name="Lapidus A."/>
            <person name="Barry K."/>
            <person name="Detter J.C."/>
            <person name="Glavina del Rio T."/>
            <person name="Hammon N."/>
            <person name="Israni S."/>
            <person name="Dalin E."/>
            <person name="Tice H."/>
            <person name="Pitluck S."/>
            <person name="Chertkov O."/>
            <person name="Brettin T."/>
            <person name="Bruce D."/>
            <person name="Han C."/>
            <person name="Schmutz J."/>
            <person name="Larimer F."/>
            <person name="Land M."/>
            <person name="Hauser L."/>
            <person name="Kyrpides N."/>
            <person name="Mikhailova N."/>
            <person name="Shelobolina E."/>
            <person name="Aklujkar M."/>
            <person name="Lovley D."/>
            <person name="Richardson P."/>
        </authorList>
    </citation>
    <scope>NUCLEOTIDE SEQUENCE [LARGE SCALE GENOMIC DNA]</scope>
    <source>
        <strain evidence="14">ATCC BAA-1134 / JCM 13001 / Rf4</strain>
    </source>
</reference>
<dbReference type="NCBIfam" id="NF002085">
    <property type="entry name" value="PRK00915.1-2"/>
    <property type="match status" value="1"/>
</dbReference>
<feature type="binding site" evidence="11">
    <location>
        <position position="211"/>
    </location>
    <ligand>
        <name>Mn(2+)</name>
        <dbReference type="ChEBI" id="CHEBI:29035"/>
    </ligand>
</feature>
<dbReference type="InterPro" id="IPR000891">
    <property type="entry name" value="PYR_CT"/>
</dbReference>
<evidence type="ECO:0000256" key="7">
    <source>
        <dbReference type="ARBA" id="ARBA00022679"/>
    </source>
</evidence>
<evidence type="ECO:0000256" key="6">
    <source>
        <dbReference type="ARBA" id="ARBA00022605"/>
    </source>
</evidence>
<dbReference type="Gene3D" id="1.10.238.260">
    <property type="match status" value="1"/>
</dbReference>
<comment type="subunit">
    <text evidence="11">Homodimer.</text>
</comment>
<dbReference type="Pfam" id="PF00682">
    <property type="entry name" value="HMGL-like"/>
    <property type="match status" value="1"/>
</dbReference>
<dbReference type="AlphaFoldDB" id="A5G7V0"/>
<name>A5G7V0_GEOUR</name>
<feature type="region of interest" description="Regulatory domain" evidence="11">
    <location>
        <begin position="398"/>
        <end position="516"/>
    </location>
</feature>
<dbReference type="RefSeq" id="WP_011940519.1">
    <property type="nucleotide sequence ID" value="NC_009483.1"/>
</dbReference>
<dbReference type="Pfam" id="PF08502">
    <property type="entry name" value="LeuA_dimer"/>
    <property type="match status" value="1"/>
</dbReference>
<keyword evidence="5 11" id="KW-0432">Leucine biosynthesis</keyword>
<evidence type="ECO:0000256" key="1">
    <source>
        <dbReference type="ARBA" id="ARBA00004689"/>
    </source>
</evidence>
<gene>
    <name evidence="11" type="primary">leuA</name>
    <name evidence="13" type="ordered locus">Gura_3715</name>
</gene>
<keyword evidence="11" id="KW-0963">Cytoplasm</keyword>
<dbReference type="PROSITE" id="PS00816">
    <property type="entry name" value="AIPM_HOMOCIT_SYNTH_2"/>
    <property type="match status" value="1"/>
</dbReference>
<dbReference type="Gene3D" id="3.20.20.70">
    <property type="entry name" value="Aldolase class I"/>
    <property type="match status" value="1"/>
</dbReference>
<dbReference type="PROSITE" id="PS00815">
    <property type="entry name" value="AIPM_HOMOCIT_SYNTH_1"/>
    <property type="match status" value="1"/>
</dbReference>
<dbReference type="PANTHER" id="PTHR10277">
    <property type="entry name" value="HOMOCITRATE SYNTHASE-RELATED"/>
    <property type="match status" value="1"/>
</dbReference>
<evidence type="ECO:0000313" key="14">
    <source>
        <dbReference type="Proteomes" id="UP000006695"/>
    </source>
</evidence>
<dbReference type="InterPro" id="IPR005671">
    <property type="entry name" value="LeuA_bact_synth"/>
</dbReference>
<dbReference type="FunFam" id="3.20.20.70:FF:000010">
    <property type="entry name" value="2-isopropylmalate synthase"/>
    <property type="match status" value="1"/>
</dbReference>
<evidence type="ECO:0000256" key="5">
    <source>
        <dbReference type="ARBA" id="ARBA00022430"/>
    </source>
</evidence>
<dbReference type="EC" id="2.3.3.13" evidence="3 11"/>
<feature type="binding site" evidence="11">
    <location>
        <position position="209"/>
    </location>
    <ligand>
        <name>Mn(2+)</name>
        <dbReference type="ChEBI" id="CHEBI:29035"/>
    </ligand>
</feature>
<dbReference type="GO" id="GO:0005829">
    <property type="term" value="C:cytosol"/>
    <property type="evidence" value="ECO:0007669"/>
    <property type="project" value="TreeGrafter"/>
</dbReference>
<dbReference type="Proteomes" id="UP000006695">
    <property type="component" value="Chromosome"/>
</dbReference>
<dbReference type="EMBL" id="CP000698">
    <property type="protein sequence ID" value="ABQ27868.1"/>
    <property type="molecule type" value="Genomic_DNA"/>
</dbReference>
<dbReference type="NCBIfam" id="NF002087">
    <property type="entry name" value="PRK00915.1-4"/>
    <property type="match status" value="1"/>
</dbReference>
<comment type="cofactor">
    <cofactor evidence="11">
        <name>Mn(2+)</name>
        <dbReference type="ChEBI" id="CHEBI:29035"/>
    </cofactor>
</comment>
<dbReference type="GO" id="GO:0003852">
    <property type="term" value="F:2-isopropylmalate synthase activity"/>
    <property type="evidence" value="ECO:0007669"/>
    <property type="project" value="UniProtKB-UniRule"/>
</dbReference>
<comment type="similarity">
    <text evidence="2 11">Belongs to the alpha-IPM synthase/homocitrate synthase family. LeuA type 1 subfamily.</text>
</comment>
<dbReference type="InterPro" id="IPR013785">
    <property type="entry name" value="Aldolase_TIM"/>
</dbReference>
<organism evidence="13 14">
    <name type="scientific">Geotalea uraniireducens (strain Rf4)</name>
    <name type="common">Geobacter uraniireducens</name>
    <dbReference type="NCBI Taxonomy" id="351605"/>
    <lineage>
        <taxon>Bacteria</taxon>
        <taxon>Pseudomonadati</taxon>
        <taxon>Thermodesulfobacteriota</taxon>
        <taxon>Desulfuromonadia</taxon>
        <taxon>Geobacterales</taxon>
        <taxon>Geobacteraceae</taxon>
        <taxon>Geotalea</taxon>
    </lineage>
</organism>
<dbReference type="InterPro" id="IPR054691">
    <property type="entry name" value="LeuA/HCS_post-cat"/>
</dbReference>
<evidence type="ECO:0000256" key="2">
    <source>
        <dbReference type="ARBA" id="ARBA00009396"/>
    </source>
</evidence>
<dbReference type="InterPro" id="IPR002034">
    <property type="entry name" value="AIPM/Hcit_synth_CS"/>
</dbReference>
<dbReference type="HOGENOM" id="CLU_022158_0_1_7"/>
<evidence type="ECO:0000256" key="4">
    <source>
        <dbReference type="ARBA" id="ARBA00018198"/>
    </source>
</evidence>
<comment type="pathway">
    <text evidence="1 11">Amino-acid biosynthesis; L-leucine biosynthesis; L-leucine from 3-methyl-2-oxobutanoate: step 1/4.</text>
</comment>